<dbReference type="CDD" id="cd00077">
    <property type="entry name" value="HDc"/>
    <property type="match status" value="1"/>
</dbReference>
<dbReference type="AlphaFoldDB" id="A0A5R9DWG8"/>
<keyword evidence="3" id="KW-0547">Nucleotide-binding</keyword>
<comment type="catalytic activity">
    <reaction evidence="6">
        <text>P(1),P(4)-bis(5'-adenosyl) tetraphosphate + H2O = 2 ADP + 2 H(+)</text>
        <dbReference type="Rhea" id="RHEA:24252"/>
        <dbReference type="ChEBI" id="CHEBI:15377"/>
        <dbReference type="ChEBI" id="CHEBI:15378"/>
        <dbReference type="ChEBI" id="CHEBI:58141"/>
        <dbReference type="ChEBI" id="CHEBI:456216"/>
        <dbReference type="EC" id="3.6.1.41"/>
    </reaction>
</comment>
<evidence type="ECO:0000313" key="8">
    <source>
        <dbReference type="EMBL" id="TLQ40628.1"/>
    </source>
</evidence>
<keyword evidence="5" id="KW-0408">Iron</keyword>
<comment type="caution">
    <text evidence="8">The sequence shown here is derived from an EMBL/GenBank/DDBJ whole genome shotgun (WGS) entry which is preliminary data.</text>
</comment>
<dbReference type="EC" id="3.6.1.41" evidence="1"/>
<evidence type="ECO:0000256" key="2">
    <source>
        <dbReference type="ARBA" id="ARBA00022723"/>
    </source>
</evidence>
<dbReference type="InterPro" id="IPR051094">
    <property type="entry name" value="Diverse_Catalytic_Enzymes"/>
</dbReference>
<organism evidence="8 9">
    <name type="scientific">Ruoffia tabacinasalis</name>
    <dbReference type="NCBI Taxonomy" id="87458"/>
    <lineage>
        <taxon>Bacteria</taxon>
        <taxon>Bacillati</taxon>
        <taxon>Bacillota</taxon>
        <taxon>Bacilli</taxon>
        <taxon>Lactobacillales</taxon>
        <taxon>Aerococcaceae</taxon>
        <taxon>Ruoffia</taxon>
    </lineage>
</organism>
<dbReference type="RefSeq" id="WP_138404848.1">
    <property type="nucleotide sequence ID" value="NZ_VBSP01000026.1"/>
</dbReference>
<dbReference type="EMBL" id="VBSP01000026">
    <property type="protein sequence ID" value="TLQ40628.1"/>
    <property type="molecule type" value="Genomic_DNA"/>
</dbReference>
<dbReference type="SMART" id="SM00471">
    <property type="entry name" value="HDc"/>
    <property type="match status" value="1"/>
</dbReference>
<evidence type="ECO:0000313" key="9">
    <source>
        <dbReference type="Proteomes" id="UP000306420"/>
    </source>
</evidence>
<keyword evidence="4" id="KW-0378">Hydrolase</keyword>
<dbReference type="InterPro" id="IPR003607">
    <property type="entry name" value="HD/PDEase_dom"/>
</dbReference>
<sequence>MVSEILYTKDYINVTREELLNNLKEELKPKRFKHVLRVEETALELAEKYNYKDLKKVSISALMHDHCKDYSDEKMYQLATMYAPYEPLRVANEAVWHGLAAAELARAKYSVLDDEIVHAIAQHTIGAKEMSLLSKLLFVADYIEPGRNFDGVNEARKLAEKDLDAVVFYKMRETIKHLVETNKKVYVESVVIYNHWAKKQEG</sequence>
<dbReference type="SUPFAM" id="SSF109604">
    <property type="entry name" value="HD-domain/PDEase-like"/>
    <property type="match status" value="1"/>
</dbReference>
<dbReference type="PANTHER" id="PTHR35795:SF1">
    <property type="entry name" value="BIS(5'-NUCLEOSYL)-TETRAPHOSPHATASE, SYMMETRICAL"/>
    <property type="match status" value="1"/>
</dbReference>
<protein>
    <recommendedName>
        <fullName evidence="1">bis(5'-nucleosyl)-tetraphosphatase (symmetrical)</fullName>
        <ecNumber evidence="1">3.6.1.41</ecNumber>
    </recommendedName>
</protein>
<evidence type="ECO:0000256" key="5">
    <source>
        <dbReference type="ARBA" id="ARBA00023004"/>
    </source>
</evidence>
<dbReference type="InterPro" id="IPR005249">
    <property type="entry name" value="YqeK"/>
</dbReference>
<dbReference type="Gene3D" id="1.10.3210.10">
    <property type="entry name" value="Hypothetical protein af1432"/>
    <property type="match status" value="1"/>
</dbReference>
<dbReference type="InterPro" id="IPR006674">
    <property type="entry name" value="HD_domain"/>
</dbReference>
<evidence type="ECO:0000256" key="6">
    <source>
        <dbReference type="ARBA" id="ARBA00049417"/>
    </source>
</evidence>
<dbReference type="GO" id="GO:0000166">
    <property type="term" value="F:nucleotide binding"/>
    <property type="evidence" value="ECO:0007669"/>
    <property type="project" value="UniProtKB-KW"/>
</dbReference>
<dbReference type="PANTHER" id="PTHR35795">
    <property type="entry name" value="SLR1885 PROTEIN"/>
    <property type="match status" value="1"/>
</dbReference>
<name>A0A5R9DWG8_9LACT</name>
<dbReference type="NCBIfam" id="TIGR00488">
    <property type="entry name" value="bis(5'-nucleosyl)-tetraphosphatase (symmetrical) YqeK"/>
    <property type="match status" value="1"/>
</dbReference>
<dbReference type="Pfam" id="PF01966">
    <property type="entry name" value="HD"/>
    <property type="match status" value="1"/>
</dbReference>
<dbReference type="OrthoDB" id="9782134at2"/>
<dbReference type="GO" id="GO:0008803">
    <property type="term" value="F:bis(5'-nucleosyl)-tetraphosphatase (symmetrical) activity"/>
    <property type="evidence" value="ECO:0007669"/>
    <property type="project" value="UniProtKB-EC"/>
</dbReference>
<feature type="domain" description="HD/PDEase" evidence="7">
    <location>
        <begin position="27"/>
        <end position="155"/>
    </location>
</feature>
<reference evidence="8 9" key="1">
    <citation type="submission" date="2019-05" db="EMBL/GenBank/DDBJ databases">
        <title>The metagenome of a microbial culture collection derived from dairy environment covers the genomic content of the human microbiome.</title>
        <authorList>
            <person name="Roder T."/>
            <person name="Wuthrich D."/>
            <person name="Sattari Z."/>
            <person name="Von Ah U."/>
            <person name="Bar C."/>
            <person name="Ronchi F."/>
            <person name="Macpherson A.J."/>
            <person name="Ganal-Vonarburg S.C."/>
            <person name="Bruggmann R."/>
            <person name="Vergeres G."/>
        </authorList>
    </citation>
    <scope>NUCLEOTIDE SEQUENCE [LARGE SCALE GENOMIC DNA]</scope>
    <source>
        <strain evidence="8 9">FAM 24227</strain>
    </source>
</reference>
<gene>
    <name evidence="8" type="ORF">FEZ33_07825</name>
</gene>
<proteinExistence type="predicted"/>
<evidence type="ECO:0000256" key="3">
    <source>
        <dbReference type="ARBA" id="ARBA00022741"/>
    </source>
</evidence>
<evidence type="ECO:0000259" key="7">
    <source>
        <dbReference type="SMART" id="SM00471"/>
    </source>
</evidence>
<evidence type="ECO:0000256" key="4">
    <source>
        <dbReference type="ARBA" id="ARBA00022801"/>
    </source>
</evidence>
<accession>A0A5R9DWG8</accession>
<keyword evidence="2" id="KW-0479">Metal-binding</keyword>
<dbReference type="GO" id="GO:0046872">
    <property type="term" value="F:metal ion binding"/>
    <property type="evidence" value="ECO:0007669"/>
    <property type="project" value="UniProtKB-KW"/>
</dbReference>
<dbReference type="Proteomes" id="UP000306420">
    <property type="component" value="Unassembled WGS sequence"/>
</dbReference>
<evidence type="ECO:0000256" key="1">
    <source>
        <dbReference type="ARBA" id="ARBA00012506"/>
    </source>
</evidence>